<dbReference type="Pfam" id="PF24681">
    <property type="entry name" value="Kelch_KLHDC2_KLHL20_DRC7"/>
    <property type="match status" value="1"/>
</dbReference>
<dbReference type="AlphaFoldDB" id="J4HYB8"/>
<reference evidence="3 4" key="1">
    <citation type="journal article" date="2012" name="Appl. Environ. Microbiol.">
        <title>Short-read sequencing for genomic analysis of the brown rot fungus Fibroporia radiculosa.</title>
        <authorList>
            <person name="Tang J.D."/>
            <person name="Perkins A.D."/>
            <person name="Sonstegard T.S."/>
            <person name="Schroeder S.G."/>
            <person name="Burgess S.C."/>
            <person name="Diehl S.V."/>
        </authorList>
    </citation>
    <scope>NUCLEOTIDE SEQUENCE [LARGE SCALE GENOMIC DNA]</scope>
    <source>
        <strain evidence="3 4">TFFH 294</strain>
    </source>
</reference>
<dbReference type="PANTHER" id="PTHR47435:SF4">
    <property type="entry name" value="KELCH REPEAT PROTEIN (AFU_ORTHOLOGUE AFUA_5G12780)"/>
    <property type="match status" value="1"/>
</dbReference>
<sequence>MPLAHWYLRSKAAWIARSSHCVSVTKSGVVAVYGGELKPRTPIDDTLKGSMHIFDLRQENAADKSSGWKTLSPIRTAQQLSEVPEPRVGATMVVDGGSLYMWGGRGGVDMAPLGPEEIGMWKAVFDEGDPSGITWKRIKAVNPEEGPEPRSYHASIAQGGRIYVHAGCPTSGRLGTLHAFNIDQCRWQSLATAPDPARGGTSLVAASLEASAPILLRFGGFSGYELPSTPGVLDIYFVNEDKWTVVQPEADVVHGSPASRSVHGFSRFRSRSPALSNAVALLFHGERDASSLGHAGAGTFWDDIWLLTKDKAVDSTRGWAWKKVDVAERSGEGNLPESRGWIASDEWAENGESRIVMQGGLLSSNERSDELWELRIE</sequence>
<keyword evidence="4" id="KW-1185">Reference proteome</keyword>
<evidence type="ECO:0000313" key="3">
    <source>
        <dbReference type="EMBL" id="CCM03792.1"/>
    </source>
</evidence>
<proteinExistence type="predicted"/>
<dbReference type="GO" id="GO:0019760">
    <property type="term" value="P:glucosinolate metabolic process"/>
    <property type="evidence" value="ECO:0007669"/>
    <property type="project" value="UniProtKB-ARBA"/>
</dbReference>
<keyword evidence="1" id="KW-0677">Repeat</keyword>
<dbReference type="InParanoid" id="J4HYB8"/>
<dbReference type="HOGENOM" id="CLU_030461_1_0_1"/>
<dbReference type="STRING" id="599839.J4HYB8"/>
<dbReference type="EMBL" id="HE797128">
    <property type="protein sequence ID" value="CCM03792.1"/>
    <property type="molecule type" value="Genomic_DNA"/>
</dbReference>
<keyword evidence="2" id="KW-0408">Iron</keyword>
<name>J4HYB8_9APHY</name>
<dbReference type="InterPro" id="IPR015915">
    <property type="entry name" value="Kelch-typ_b-propeller"/>
</dbReference>
<evidence type="ECO:0000256" key="2">
    <source>
        <dbReference type="ARBA" id="ARBA00023004"/>
    </source>
</evidence>
<dbReference type="PANTHER" id="PTHR47435">
    <property type="entry name" value="KELCH REPEAT PROTEIN (AFU_ORTHOLOGUE AFUA_5G12780)"/>
    <property type="match status" value="1"/>
</dbReference>
<accession>J4HYB8</accession>
<dbReference type="SUPFAM" id="SSF50965">
    <property type="entry name" value="Galactose oxidase, central domain"/>
    <property type="match status" value="1"/>
</dbReference>
<organism evidence="3 4">
    <name type="scientific">Fibroporia radiculosa</name>
    <dbReference type="NCBI Taxonomy" id="599839"/>
    <lineage>
        <taxon>Eukaryota</taxon>
        <taxon>Fungi</taxon>
        <taxon>Dikarya</taxon>
        <taxon>Basidiomycota</taxon>
        <taxon>Agaricomycotina</taxon>
        <taxon>Agaricomycetes</taxon>
        <taxon>Polyporales</taxon>
        <taxon>Fibroporiaceae</taxon>
        <taxon>Fibroporia</taxon>
    </lineage>
</organism>
<evidence type="ECO:0000313" key="4">
    <source>
        <dbReference type="Proteomes" id="UP000006352"/>
    </source>
</evidence>
<dbReference type="Proteomes" id="UP000006352">
    <property type="component" value="Unassembled WGS sequence"/>
</dbReference>
<dbReference type="RefSeq" id="XP_012183075.1">
    <property type="nucleotide sequence ID" value="XM_012327685.1"/>
</dbReference>
<evidence type="ECO:0000256" key="1">
    <source>
        <dbReference type="ARBA" id="ARBA00022737"/>
    </source>
</evidence>
<gene>
    <name evidence="3" type="ORF">FIBRA_05940</name>
</gene>
<protein>
    <recommendedName>
        <fullName evidence="5">Galactose oxidase</fullName>
    </recommendedName>
</protein>
<dbReference type="Gene3D" id="2.120.10.80">
    <property type="entry name" value="Kelch-type beta propeller"/>
    <property type="match status" value="1"/>
</dbReference>
<evidence type="ECO:0008006" key="5">
    <source>
        <dbReference type="Google" id="ProtNLM"/>
    </source>
</evidence>
<dbReference type="InterPro" id="IPR011043">
    <property type="entry name" value="Gal_Oxase/kelch_b-propeller"/>
</dbReference>
<dbReference type="OrthoDB" id="10250130at2759"/>
<dbReference type="GeneID" id="24098703"/>